<gene>
    <name evidence="6" type="ORF">MS2017_0565</name>
    <name evidence="7" type="ORF">THERMOS_2320</name>
</gene>
<dbReference type="SUPFAM" id="SSF140931">
    <property type="entry name" value="Fic-like"/>
    <property type="match status" value="1"/>
</dbReference>
<dbReference type="AlphaFoldDB" id="A0A3G3ILD6"/>
<dbReference type="InterPro" id="IPR026287">
    <property type="entry name" value="SoFic-like"/>
</dbReference>
<dbReference type="Pfam" id="PF13784">
    <property type="entry name" value="Fic_N"/>
    <property type="match status" value="1"/>
</dbReference>
<comment type="subunit">
    <text evidence="1">Homodimer.</text>
</comment>
<dbReference type="PANTHER" id="PTHR13504">
    <property type="entry name" value="FIDO DOMAIN-CONTAINING PROTEIN DDB_G0283145"/>
    <property type="match status" value="1"/>
</dbReference>
<feature type="domain" description="Fido" evidence="5">
    <location>
        <begin position="107"/>
        <end position="253"/>
    </location>
</feature>
<keyword evidence="1" id="KW-0808">Transferase</keyword>
<reference evidence="7 9" key="2">
    <citation type="submission" date="2020-05" db="EMBL/GenBank/DDBJ databases">
        <authorList>
            <person name="Petersen J."/>
            <person name="Sayavedra L."/>
        </authorList>
    </citation>
    <scope>NUCLEOTIDE SEQUENCE [LARGE SCALE GENOMIC DNA]</scope>
    <source>
        <strain evidence="7">B thermophilus SOXS</strain>
    </source>
</reference>
<dbReference type="PIRSF" id="PIRSF038925">
    <property type="entry name" value="AMP-prot_trans"/>
    <property type="match status" value="1"/>
</dbReference>
<protein>
    <recommendedName>
        <fullName evidence="1">Protein adenylyltransferase</fullName>
        <ecNumber evidence="1">2.7.7.108</ecNumber>
    </recommendedName>
    <alternativeName>
        <fullName evidence="1">AMPylator</fullName>
    </alternativeName>
</protein>
<evidence type="ECO:0000256" key="4">
    <source>
        <dbReference type="PIRSR" id="PIRSR640198-2"/>
    </source>
</evidence>
<dbReference type="GO" id="GO:0042803">
    <property type="term" value="F:protein homodimerization activity"/>
    <property type="evidence" value="ECO:0007669"/>
    <property type="project" value="UniProtKB-UniRule"/>
</dbReference>
<accession>A0A3G3ILD6</accession>
<dbReference type="InterPro" id="IPR048770">
    <property type="entry name" value="SoFic-like_C"/>
</dbReference>
<name>A0A3G3ILD6_9GAMM</name>
<evidence type="ECO:0000313" key="6">
    <source>
        <dbReference type="EMBL" id="AYQ56302.1"/>
    </source>
</evidence>
<dbReference type="Proteomes" id="UP000278334">
    <property type="component" value="Chromosome"/>
</dbReference>
<dbReference type="RefSeq" id="WP_122951196.1">
    <property type="nucleotide sequence ID" value="NZ_CAESAQ020000099.1"/>
</dbReference>
<sequence>MNTLNQIVKNNTFESIVILKALNKAHRYLGELKGVCQSMPNQQILISTLALQEAKDSSEIENIITTQDEVFKYQLQANNKNIAAKEVSQYSDAMNCVFHRLKTHNLITTNTIIEAQKIIKGNDAGLRTQQGTTLFNEKSGKVVYTPPNPDELPELLKDLEQFINNIDIESDLDPLIKMAIIHHQFESIHPFYDGNGRIGRIVNIIYLVQQGLLGTPVLYLSRYINHNKSQYYHLLQAVRDEGKWQEWVLYMITAVSKTAQSTIKLITNIKELQQSYKHRIRSQCPKVYSQDLINNIFKHPYTKIAFLQQDLGVSRLTANRYLEQLVKEDLLTKHKFGRENFYFNPQLINLLSNTENMHDE</sequence>
<evidence type="ECO:0000256" key="2">
    <source>
        <dbReference type="PIRSR" id="PIRSR038925-1"/>
    </source>
</evidence>
<feature type="active site" evidence="3">
    <location>
        <position position="189"/>
    </location>
</feature>
<evidence type="ECO:0000259" key="5">
    <source>
        <dbReference type="PROSITE" id="PS51459"/>
    </source>
</evidence>
<dbReference type="Gene3D" id="1.10.3290.10">
    <property type="entry name" value="Fido-like domain"/>
    <property type="match status" value="1"/>
</dbReference>
<dbReference type="PANTHER" id="PTHR13504:SF35">
    <property type="entry name" value="PROTEIN ADENYLYLTRANSFERASE SOFIC"/>
    <property type="match status" value="1"/>
</dbReference>
<comment type="catalytic activity">
    <reaction evidence="1">
        <text>L-tyrosyl-[protein] + ATP = O-(5'-adenylyl)-L-tyrosyl-[protein] + diphosphate</text>
        <dbReference type="Rhea" id="RHEA:54288"/>
        <dbReference type="Rhea" id="RHEA-COMP:10136"/>
        <dbReference type="Rhea" id="RHEA-COMP:13846"/>
        <dbReference type="ChEBI" id="CHEBI:30616"/>
        <dbReference type="ChEBI" id="CHEBI:33019"/>
        <dbReference type="ChEBI" id="CHEBI:46858"/>
        <dbReference type="ChEBI" id="CHEBI:83624"/>
        <dbReference type="EC" id="2.7.7.108"/>
    </reaction>
</comment>
<dbReference type="InterPro" id="IPR036597">
    <property type="entry name" value="Fido-like_dom_sf"/>
</dbReference>
<dbReference type="PROSITE" id="PS51459">
    <property type="entry name" value="FIDO"/>
    <property type="match status" value="1"/>
</dbReference>
<dbReference type="GO" id="GO:0005524">
    <property type="term" value="F:ATP binding"/>
    <property type="evidence" value="ECO:0007669"/>
    <property type="project" value="UniProtKB-UniRule"/>
</dbReference>
<proteinExistence type="predicted"/>
<dbReference type="InterPro" id="IPR003812">
    <property type="entry name" value="Fido"/>
</dbReference>
<dbReference type="Pfam" id="PF02661">
    <property type="entry name" value="Fic"/>
    <property type="match status" value="1"/>
</dbReference>
<comment type="catalytic activity">
    <reaction evidence="1">
        <text>L-threonyl-[protein] + ATP = 3-O-(5'-adenylyl)-L-threonyl-[protein] + diphosphate</text>
        <dbReference type="Rhea" id="RHEA:54292"/>
        <dbReference type="Rhea" id="RHEA-COMP:11060"/>
        <dbReference type="Rhea" id="RHEA-COMP:13847"/>
        <dbReference type="ChEBI" id="CHEBI:30013"/>
        <dbReference type="ChEBI" id="CHEBI:30616"/>
        <dbReference type="ChEBI" id="CHEBI:33019"/>
        <dbReference type="ChEBI" id="CHEBI:138113"/>
        <dbReference type="EC" id="2.7.7.108"/>
    </reaction>
</comment>
<dbReference type="EC" id="2.7.7.108" evidence="1"/>
<dbReference type="KEGG" id="bthg:MS2017_0565"/>
<dbReference type="Pfam" id="PF21248">
    <property type="entry name" value="SoFic-like_C"/>
    <property type="match status" value="1"/>
</dbReference>
<feature type="binding site" evidence="2">
    <location>
        <position position="231"/>
    </location>
    <ligand>
        <name>ATP</name>
        <dbReference type="ChEBI" id="CHEBI:30616"/>
    </ligand>
</feature>
<dbReference type="EMBL" id="CP024634">
    <property type="protein sequence ID" value="AYQ56302.1"/>
    <property type="molecule type" value="Genomic_DNA"/>
</dbReference>
<dbReference type="InterPro" id="IPR040198">
    <property type="entry name" value="Fido_containing"/>
</dbReference>
<feature type="binding site" evidence="2">
    <location>
        <begin position="194"/>
        <end position="200"/>
    </location>
    <ligand>
        <name>ATP</name>
        <dbReference type="ChEBI" id="CHEBI:30616"/>
    </ligand>
</feature>
<keyword evidence="1 2" id="KW-0067">ATP-binding</keyword>
<feature type="binding site" evidence="4">
    <location>
        <begin position="193"/>
        <end position="200"/>
    </location>
    <ligand>
        <name>ATP</name>
        <dbReference type="ChEBI" id="CHEBI:30616"/>
    </ligand>
</feature>
<evidence type="ECO:0000256" key="3">
    <source>
        <dbReference type="PIRSR" id="PIRSR640198-1"/>
    </source>
</evidence>
<dbReference type="Proteomes" id="UP000643672">
    <property type="component" value="Unassembled WGS sequence"/>
</dbReference>
<feature type="binding site" evidence="2">
    <location>
        <position position="189"/>
    </location>
    <ligand>
        <name>ATP</name>
        <dbReference type="ChEBI" id="CHEBI:30616"/>
    </ligand>
</feature>
<dbReference type="InterPro" id="IPR025758">
    <property type="entry name" value="Fic/DOC_N"/>
</dbReference>
<evidence type="ECO:0000313" key="8">
    <source>
        <dbReference type="Proteomes" id="UP000278334"/>
    </source>
</evidence>
<feature type="binding site" evidence="4">
    <location>
        <begin position="231"/>
        <end position="232"/>
    </location>
    <ligand>
        <name>ATP</name>
        <dbReference type="ChEBI" id="CHEBI:30616"/>
    </ligand>
</feature>
<keyword evidence="9" id="KW-1185">Reference proteome</keyword>
<dbReference type="GO" id="GO:0070733">
    <property type="term" value="F:AMPylase activity"/>
    <property type="evidence" value="ECO:0007669"/>
    <property type="project" value="UniProtKB-UniRule"/>
</dbReference>
<feature type="binding site" evidence="2">
    <location>
        <position position="61"/>
    </location>
    <ligand>
        <name>ATP</name>
        <dbReference type="ChEBI" id="CHEBI:30616"/>
    </ligand>
</feature>
<reference evidence="6 8" key="1">
    <citation type="submission" date="2017-11" db="EMBL/GenBank/DDBJ databases">
        <title>Genome sequence of the bacterial symbiont EPR9N from a vent mussel Bathymodiolus thermophilus.</title>
        <authorList>
            <person name="Won Y.-J."/>
        </authorList>
    </citation>
    <scope>NUCLEOTIDE SEQUENCE [LARGE SCALE GENOMIC DNA]</scope>
    <source>
        <strain evidence="6 8">EPR9N</strain>
    </source>
</reference>
<evidence type="ECO:0000313" key="9">
    <source>
        <dbReference type="Proteomes" id="UP000643672"/>
    </source>
</evidence>
<evidence type="ECO:0000256" key="1">
    <source>
        <dbReference type="PIRNR" id="PIRNR038925"/>
    </source>
</evidence>
<comment type="function">
    <text evidence="1">Adenylyltransferase that mediates the addition of adenosine 5'-monophosphate (AMP) to specific residues of target proteins.</text>
</comment>
<dbReference type="GO" id="GO:0000287">
    <property type="term" value="F:magnesium ion binding"/>
    <property type="evidence" value="ECO:0007669"/>
    <property type="project" value="UniProtKB-UniRule"/>
</dbReference>
<evidence type="ECO:0000313" key="7">
    <source>
        <dbReference type="EMBL" id="CAB5506428.1"/>
    </source>
</evidence>
<dbReference type="EMBL" id="CAESAQ020000099">
    <property type="protein sequence ID" value="CAB5506428.1"/>
    <property type="molecule type" value="Genomic_DNA"/>
</dbReference>
<keyword evidence="1" id="KW-0548">Nucleotidyltransferase</keyword>
<keyword evidence="1 2" id="KW-0547">Nucleotide-binding</keyword>
<organism evidence="6 8">
    <name type="scientific">Bathymodiolus thermophilus thioautotrophic gill symbiont</name>
    <dbReference type="NCBI Taxonomy" id="2360"/>
    <lineage>
        <taxon>Bacteria</taxon>
        <taxon>Pseudomonadati</taxon>
        <taxon>Pseudomonadota</taxon>
        <taxon>Gammaproteobacteria</taxon>
        <taxon>sulfur-oxidizing symbionts</taxon>
    </lineage>
</organism>